<comment type="caution">
    <text evidence="5">The sequence shown here is derived from an EMBL/GenBank/DDBJ whole genome shotgun (WGS) entry which is preliminary data.</text>
</comment>
<sequence length="591" mass="63922">MDGSYVLPATPQPRRKTSRSPIATPTPASPVLSPLDEENKLAEPSRRERILAAVGSNDLQQLRQLASETGGFETSELRRLVWPILLGSSSKGKEKAVEPVEETEAESPLSSRPGTPSQASTELPPHDDERQVKLDVVRSFVSYPQDINPEEKEVLRTKLETVIVTTLRRHPSLQYFQGYHDIISVLLLTLEDEQTSLDAAERMSLHRLRDSMGSGLEPVLGYLRLVHRILAKVDPDIVEVVEIAADLPYFSLSWVLTLMSHDLTSINVIARLFDFLLAHNPAMISYVGVAIILLKKEELALLDEDSADDPAILHHTLSKLPIFVEAPPSPKTPPAHPSSSQSVLSDDEDLMSSRSRSASTSSASNSFLADSLVSLSASDTSSTSSLDLSLDALEDSMLSDPDVTGLAFSSPPSSYRRHQPSPPASSAAYIPPPASIDDLIARALELYEAHPLVGPSEGAIAADEVMGPKSCVFTWPLSIDGLLDDQGADEIASKGIDIVLPVVTRTAGGDEKLGEELSHADSEREQRRRKRMKERALRRRRMEVGVGAALAVVGVAGVLMAVYGADWKGSGSAVVGKGRWDLSGLGRVLKG</sequence>
<dbReference type="GO" id="GO:0006888">
    <property type="term" value="P:endoplasmic reticulum to Golgi vesicle-mediated transport"/>
    <property type="evidence" value="ECO:0007669"/>
    <property type="project" value="TreeGrafter"/>
</dbReference>
<feature type="region of interest" description="Disordered" evidence="2">
    <location>
        <begin position="326"/>
        <end position="361"/>
    </location>
</feature>
<dbReference type="Pfam" id="PF00566">
    <property type="entry name" value="RabGAP-TBC"/>
    <property type="match status" value="1"/>
</dbReference>
<evidence type="ECO:0000259" key="4">
    <source>
        <dbReference type="PROSITE" id="PS50086"/>
    </source>
</evidence>
<gene>
    <name evidence="5" type="ORF">BCR35DRAFT_323122</name>
</gene>
<keyword evidence="3" id="KW-0812">Transmembrane</keyword>
<dbReference type="InterPro" id="IPR045913">
    <property type="entry name" value="TBC20/Gyp8-like"/>
</dbReference>
<feature type="region of interest" description="Disordered" evidence="2">
    <location>
        <begin position="1"/>
        <end position="48"/>
    </location>
</feature>
<dbReference type="InParanoid" id="A0A1Y2G3W1"/>
<feature type="compositionally biased region" description="Basic and acidic residues" evidence="2">
    <location>
        <begin position="37"/>
        <end position="48"/>
    </location>
</feature>
<proteinExistence type="predicted"/>
<keyword evidence="6" id="KW-1185">Reference proteome</keyword>
<dbReference type="InterPro" id="IPR035969">
    <property type="entry name" value="Rab-GAP_TBC_sf"/>
</dbReference>
<evidence type="ECO:0000313" key="6">
    <source>
        <dbReference type="Proteomes" id="UP000193467"/>
    </source>
</evidence>
<keyword evidence="3" id="KW-1133">Transmembrane helix</keyword>
<feature type="transmembrane region" description="Helical" evidence="3">
    <location>
        <begin position="542"/>
        <end position="563"/>
    </location>
</feature>
<evidence type="ECO:0000313" key="5">
    <source>
        <dbReference type="EMBL" id="ORY92636.1"/>
    </source>
</evidence>
<feature type="region of interest" description="Disordered" evidence="2">
    <location>
        <begin position="92"/>
        <end position="129"/>
    </location>
</feature>
<dbReference type="AlphaFoldDB" id="A0A1Y2G3W1"/>
<feature type="transmembrane region" description="Helical" evidence="3">
    <location>
        <begin position="275"/>
        <end position="294"/>
    </location>
</feature>
<keyword evidence="3" id="KW-0472">Membrane</keyword>
<feature type="compositionally biased region" description="Pro residues" evidence="2">
    <location>
        <begin position="327"/>
        <end position="336"/>
    </location>
</feature>
<dbReference type="Proteomes" id="UP000193467">
    <property type="component" value="Unassembled WGS sequence"/>
</dbReference>
<dbReference type="Gene3D" id="1.10.8.1310">
    <property type="match status" value="1"/>
</dbReference>
<feature type="compositionally biased region" description="Low complexity" evidence="2">
    <location>
        <begin position="352"/>
        <end position="361"/>
    </location>
</feature>
<dbReference type="GO" id="GO:0005789">
    <property type="term" value="C:endoplasmic reticulum membrane"/>
    <property type="evidence" value="ECO:0007669"/>
    <property type="project" value="TreeGrafter"/>
</dbReference>
<dbReference type="PANTHER" id="PTHR20913">
    <property type="entry name" value="TBC1 DOMAIN FAMILY MEMBER 20/GTPASE"/>
    <property type="match status" value="1"/>
</dbReference>
<feature type="domain" description="Rab-GAP TBC" evidence="4">
    <location>
        <begin position="72"/>
        <end position="280"/>
    </location>
</feature>
<dbReference type="GO" id="GO:0005096">
    <property type="term" value="F:GTPase activator activity"/>
    <property type="evidence" value="ECO:0007669"/>
    <property type="project" value="UniProtKB-KW"/>
</dbReference>
<name>A0A1Y2G3W1_9BASI</name>
<keyword evidence="1" id="KW-0343">GTPase activation</keyword>
<protein>
    <submittedName>
        <fullName evidence="5">Rab-GTPase-TBC domain-domain-containing protein</fullName>
    </submittedName>
</protein>
<dbReference type="SUPFAM" id="SSF47923">
    <property type="entry name" value="Ypt/Rab-GAP domain of gyp1p"/>
    <property type="match status" value="2"/>
</dbReference>
<dbReference type="PROSITE" id="PS50086">
    <property type="entry name" value="TBC_RABGAP"/>
    <property type="match status" value="1"/>
</dbReference>
<feature type="region of interest" description="Disordered" evidence="2">
    <location>
        <begin position="403"/>
        <end position="430"/>
    </location>
</feature>
<accession>A0A1Y2G3W1</accession>
<dbReference type="SMART" id="SM00164">
    <property type="entry name" value="TBC"/>
    <property type="match status" value="1"/>
</dbReference>
<evidence type="ECO:0000256" key="3">
    <source>
        <dbReference type="SAM" id="Phobius"/>
    </source>
</evidence>
<dbReference type="OrthoDB" id="2537536at2759"/>
<dbReference type="STRING" id="106004.A0A1Y2G3W1"/>
<dbReference type="InterPro" id="IPR000195">
    <property type="entry name" value="Rab-GAP-TBC_dom"/>
</dbReference>
<dbReference type="EMBL" id="MCGR01000001">
    <property type="protein sequence ID" value="ORY92636.1"/>
    <property type="molecule type" value="Genomic_DNA"/>
</dbReference>
<dbReference type="PANTHER" id="PTHR20913:SF7">
    <property type="entry name" value="RE60063P"/>
    <property type="match status" value="1"/>
</dbReference>
<organism evidence="5 6">
    <name type="scientific">Leucosporidium creatinivorum</name>
    <dbReference type="NCBI Taxonomy" id="106004"/>
    <lineage>
        <taxon>Eukaryota</taxon>
        <taxon>Fungi</taxon>
        <taxon>Dikarya</taxon>
        <taxon>Basidiomycota</taxon>
        <taxon>Pucciniomycotina</taxon>
        <taxon>Microbotryomycetes</taxon>
        <taxon>Leucosporidiales</taxon>
        <taxon>Leucosporidium</taxon>
    </lineage>
</organism>
<evidence type="ECO:0000256" key="2">
    <source>
        <dbReference type="SAM" id="MobiDB-lite"/>
    </source>
</evidence>
<dbReference type="Gene3D" id="1.10.472.80">
    <property type="entry name" value="Ypt/Rab-GAP domain of gyp1p, domain 3"/>
    <property type="match status" value="1"/>
</dbReference>
<feature type="compositionally biased region" description="Polar residues" evidence="2">
    <location>
        <begin position="108"/>
        <end position="121"/>
    </location>
</feature>
<evidence type="ECO:0000256" key="1">
    <source>
        <dbReference type="ARBA" id="ARBA00022468"/>
    </source>
</evidence>
<reference evidence="5 6" key="1">
    <citation type="submission" date="2016-07" db="EMBL/GenBank/DDBJ databases">
        <title>Pervasive Adenine N6-methylation of Active Genes in Fungi.</title>
        <authorList>
            <consortium name="DOE Joint Genome Institute"/>
            <person name="Mondo S.J."/>
            <person name="Dannebaum R.O."/>
            <person name="Kuo R.C."/>
            <person name="Labutti K."/>
            <person name="Haridas S."/>
            <person name="Kuo A."/>
            <person name="Salamov A."/>
            <person name="Ahrendt S.R."/>
            <person name="Lipzen A."/>
            <person name="Sullivan W."/>
            <person name="Andreopoulos W.B."/>
            <person name="Clum A."/>
            <person name="Lindquist E."/>
            <person name="Daum C."/>
            <person name="Ramamoorthy G.K."/>
            <person name="Gryganskyi A."/>
            <person name="Culley D."/>
            <person name="Magnuson J.K."/>
            <person name="James T.Y."/>
            <person name="O'Malley M.A."/>
            <person name="Stajich J.E."/>
            <person name="Spatafora J.W."/>
            <person name="Visel A."/>
            <person name="Grigoriev I.V."/>
        </authorList>
    </citation>
    <scope>NUCLEOTIDE SEQUENCE [LARGE SCALE GENOMIC DNA]</scope>
    <source>
        <strain evidence="5 6">62-1032</strain>
    </source>
</reference>